<dbReference type="GO" id="GO:0008817">
    <property type="term" value="F:corrinoid adenosyltransferase activity"/>
    <property type="evidence" value="ECO:0007669"/>
    <property type="project" value="UniProtKB-EC"/>
</dbReference>
<keyword evidence="8" id="KW-0067">ATP-binding</keyword>
<dbReference type="EMBL" id="JBHLZN010000001">
    <property type="protein sequence ID" value="MFB9885512.1"/>
    <property type="molecule type" value="Genomic_DNA"/>
</dbReference>
<evidence type="ECO:0000313" key="10">
    <source>
        <dbReference type="EMBL" id="MFB9885512.1"/>
    </source>
</evidence>
<evidence type="ECO:0000256" key="7">
    <source>
        <dbReference type="ARBA" id="ARBA00048692"/>
    </source>
</evidence>
<evidence type="ECO:0000313" key="11">
    <source>
        <dbReference type="Proteomes" id="UP001589628"/>
    </source>
</evidence>
<dbReference type="PANTHER" id="PTHR46638:SF1">
    <property type="entry name" value="CORRINOID ADENOSYLTRANSFERASE"/>
    <property type="match status" value="1"/>
</dbReference>
<dbReference type="PANTHER" id="PTHR46638">
    <property type="entry name" value="CORRINOID ADENOSYLTRANSFERASE"/>
    <property type="match status" value="1"/>
</dbReference>
<dbReference type="InterPro" id="IPR003724">
    <property type="entry name" value="CblAdoTrfase_CobA"/>
</dbReference>
<feature type="domain" description="Cob(I)alamin adenosyltransferase N-terminal" evidence="9">
    <location>
        <begin position="1"/>
        <end position="27"/>
    </location>
</feature>
<proteinExistence type="inferred from homology"/>
<keyword evidence="8" id="KW-0169">Cobalamin biosynthesis</keyword>
<organism evidence="10 11">
    <name type="scientific">Balneatrix alpica</name>
    <dbReference type="NCBI Taxonomy" id="75684"/>
    <lineage>
        <taxon>Bacteria</taxon>
        <taxon>Pseudomonadati</taxon>
        <taxon>Pseudomonadota</taxon>
        <taxon>Gammaproteobacteria</taxon>
        <taxon>Oceanospirillales</taxon>
        <taxon>Balneatrichaceae</taxon>
        <taxon>Balneatrix</taxon>
    </lineage>
</organism>
<accession>A0ABV5Z8D7</accession>
<dbReference type="Pfam" id="PF02572">
    <property type="entry name" value="CobA_CobO_BtuR"/>
    <property type="match status" value="1"/>
</dbReference>
<comment type="catalytic activity">
    <reaction evidence="7 8">
        <text>2 cob(II)alamin + reduced [electron-transfer flavoprotein] + 2 ATP = 2 adenosylcob(III)alamin + 2 triphosphate + oxidized [electron-transfer flavoprotein] + 3 H(+)</text>
        <dbReference type="Rhea" id="RHEA:28671"/>
        <dbReference type="Rhea" id="RHEA-COMP:10685"/>
        <dbReference type="Rhea" id="RHEA-COMP:10686"/>
        <dbReference type="ChEBI" id="CHEBI:15378"/>
        <dbReference type="ChEBI" id="CHEBI:16304"/>
        <dbReference type="ChEBI" id="CHEBI:18036"/>
        <dbReference type="ChEBI" id="CHEBI:18408"/>
        <dbReference type="ChEBI" id="CHEBI:30616"/>
        <dbReference type="ChEBI" id="CHEBI:57692"/>
        <dbReference type="ChEBI" id="CHEBI:58307"/>
        <dbReference type="EC" id="2.5.1.17"/>
    </reaction>
</comment>
<dbReference type="NCBIfam" id="NF004637">
    <property type="entry name" value="PRK05986.1"/>
    <property type="match status" value="1"/>
</dbReference>
<keyword evidence="8" id="KW-0547">Nucleotide-binding</keyword>
<evidence type="ECO:0000256" key="2">
    <source>
        <dbReference type="ARBA" id="ARBA00007487"/>
    </source>
</evidence>
<comment type="caution">
    <text evidence="10">The sequence shown here is derived from an EMBL/GenBank/DDBJ whole genome shotgun (WGS) entry which is preliminary data.</text>
</comment>
<gene>
    <name evidence="10" type="primary">cobO</name>
    <name evidence="10" type="ORF">ACFFLH_03710</name>
</gene>
<name>A0ABV5Z8D7_9GAMM</name>
<dbReference type="Gene3D" id="3.40.50.300">
    <property type="entry name" value="P-loop containing nucleotide triphosphate hydrolases"/>
    <property type="match status" value="1"/>
</dbReference>
<protein>
    <recommendedName>
        <fullName evidence="3 8">Corrinoid adenosyltransferase</fullName>
        <ecNumber evidence="3 8">2.5.1.17</ecNumber>
    </recommendedName>
    <alternativeName>
        <fullName evidence="8">Cob(II)alamin adenosyltransferase</fullName>
    </alternativeName>
    <alternativeName>
        <fullName evidence="8">Cob(II)yrinic acid a,c-diamide adenosyltransferase</fullName>
    </alternativeName>
</protein>
<dbReference type="CDD" id="cd00561">
    <property type="entry name" value="CobA_ACA"/>
    <property type="match status" value="1"/>
</dbReference>
<evidence type="ECO:0000256" key="3">
    <source>
        <dbReference type="ARBA" id="ARBA00012454"/>
    </source>
</evidence>
<evidence type="ECO:0000256" key="1">
    <source>
        <dbReference type="ARBA" id="ARBA00005121"/>
    </source>
</evidence>
<keyword evidence="8" id="KW-0963">Cytoplasm</keyword>
<evidence type="ECO:0000256" key="4">
    <source>
        <dbReference type="ARBA" id="ARBA00023244"/>
    </source>
</evidence>
<keyword evidence="11" id="KW-1185">Reference proteome</keyword>
<evidence type="ECO:0000256" key="8">
    <source>
        <dbReference type="PIRNR" id="PIRNR015617"/>
    </source>
</evidence>
<dbReference type="Pfam" id="PF12557">
    <property type="entry name" value="Co_AT_N"/>
    <property type="match status" value="1"/>
</dbReference>
<dbReference type="Proteomes" id="UP001589628">
    <property type="component" value="Unassembled WGS sequence"/>
</dbReference>
<sequence length="204" mass="22988">MENSGSDKNERHQKRMARMKAHVDQQVAKAQEQRGILVLLTGNGKGKSSSAFGMVGRALGHGQKVGVLQFIKSEDWQCGERQFFAQHPDVEFHIMGTGFTWETQNRELDIAAAERLWQQGERMLQDPHYDLVVMDELTYMFKFGYLPFERVATALRQRPSQQNVVITGRAAQPGLIELADTVSEIADIKHAFRAGIQAQAGIEF</sequence>
<comment type="pathway">
    <text evidence="1 8">Cofactor biosynthesis; adenosylcobalamin biosynthesis; adenosylcobalamin from cob(II)yrinate a,c-diamide: step 2/7.</text>
</comment>
<comment type="subcellular location">
    <subcellularLocation>
        <location evidence="8">Cytoplasm</location>
    </subcellularLocation>
</comment>
<dbReference type="InterPro" id="IPR027417">
    <property type="entry name" value="P-loop_NTPase"/>
</dbReference>
<dbReference type="InterPro" id="IPR025826">
    <property type="entry name" value="Co_AT_N_dom"/>
</dbReference>
<keyword evidence="8 10" id="KW-0808">Transferase</keyword>
<evidence type="ECO:0000256" key="5">
    <source>
        <dbReference type="ARBA" id="ARBA00024929"/>
    </source>
</evidence>
<dbReference type="RefSeq" id="WP_027313607.1">
    <property type="nucleotide sequence ID" value="NZ_JAUESS010000017.1"/>
</dbReference>
<dbReference type="SUPFAM" id="SSF52540">
    <property type="entry name" value="P-loop containing nucleoside triphosphate hydrolases"/>
    <property type="match status" value="1"/>
</dbReference>
<comment type="function">
    <text evidence="5 8">Required for both de novo synthesis of the corrin ring for the assimilation of exogenous corrinoids. Participates in the adenosylation of a variety of incomplete and complete corrinoids.</text>
</comment>
<comment type="catalytic activity">
    <reaction evidence="6 8">
        <text>2 cob(II)yrinate a,c diamide + reduced [electron-transfer flavoprotein] + 2 ATP = 2 adenosylcob(III)yrinate a,c-diamide + 2 triphosphate + oxidized [electron-transfer flavoprotein] + 3 H(+)</text>
        <dbReference type="Rhea" id="RHEA:11528"/>
        <dbReference type="Rhea" id="RHEA-COMP:10685"/>
        <dbReference type="Rhea" id="RHEA-COMP:10686"/>
        <dbReference type="ChEBI" id="CHEBI:15378"/>
        <dbReference type="ChEBI" id="CHEBI:18036"/>
        <dbReference type="ChEBI" id="CHEBI:30616"/>
        <dbReference type="ChEBI" id="CHEBI:57692"/>
        <dbReference type="ChEBI" id="CHEBI:58307"/>
        <dbReference type="ChEBI" id="CHEBI:58503"/>
        <dbReference type="ChEBI" id="CHEBI:58537"/>
        <dbReference type="EC" id="2.5.1.17"/>
    </reaction>
</comment>
<reference evidence="10 11" key="1">
    <citation type="submission" date="2024-09" db="EMBL/GenBank/DDBJ databases">
        <authorList>
            <person name="Sun Q."/>
            <person name="Mori K."/>
        </authorList>
    </citation>
    <scope>NUCLEOTIDE SEQUENCE [LARGE SCALE GENOMIC DNA]</scope>
    <source>
        <strain evidence="10 11">ATCC 51285</strain>
    </source>
</reference>
<evidence type="ECO:0000256" key="6">
    <source>
        <dbReference type="ARBA" id="ARBA00048555"/>
    </source>
</evidence>
<evidence type="ECO:0000259" key="9">
    <source>
        <dbReference type="Pfam" id="PF12557"/>
    </source>
</evidence>
<dbReference type="NCBIfam" id="TIGR00708">
    <property type="entry name" value="cobA"/>
    <property type="match status" value="1"/>
</dbReference>
<dbReference type="PIRSF" id="PIRSF015617">
    <property type="entry name" value="Adensltrnsf_CobA"/>
    <property type="match status" value="1"/>
</dbReference>
<dbReference type="EC" id="2.5.1.17" evidence="3 8"/>
<comment type="similarity">
    <text evidence="2 8">Belongs to the Cob(I)alamin adenosyltransferase family.</text>
</comment>
<keyword evidence="4 8" id="KW-0627">Porphyrin biosynthesis</keyword>